<dbReference type="CDD" id="cd10917">
    <property type="entry name" value="CE4_NodB_like_6s_7s"/>
    <property type="match status" value="1"/>
</dbReference>
<reference evidence="4" key="1">
    <citation type="journal article" date="2015" name="Proc. Natl. Acad. Sci. U.S.A.">
        <title>Networks of energetic and metabolic interactions define dynamics in microbial communities.</title>
        <authorList>
            <person name="Embree M."/>
            <person name="Liu J.K."/>
            <person name="Al-Bassam M.M."/>
            <person name="Zengler K."/>
        </authorList>
    </citation>
    <scope>NUCLEOTIDE SEQUENCE</scope>
</reference>
<evidence type="ECO:0000313" key="4">
    <source>
        <dbReference type="EMBL" id="KUG03205.1"/>
    </source>
</evidence>
<dbReference type="GO" id="GO:0046872">
    <property type="term" value="F:metal ion binding"/>
    <property type="evidence" value="ECO:0007669"/>
    <property type="project" value="UniProtKB-KW"/>
</dbReference>
<name>A0A0W8E3Q9_9ZZZZ</name>
<dbReference type="PANTHER" id="PTHR10587:SF133">
    <property type="entry name" value="CHITIN DEACETYLASE 1-RELATED"/>
    <property type="match status" value="1"/>
</dbReference>
<comment type="caution">
    <text evidence="4">The sequence shown here is derived from an EMBL/GenBank/DDBJ whole genome shotgun (WGS) entry which is preliminary data.</text>
</comment>
<sequence length="221" mass="25227">MPDNNSSIIFSRGDIYSREIALTYDCGVERGYAAEILEVLKTHEVRATFFITGEWAEKNADLSQRIVSEGHEIGNHSYNHSDLTKLSLEDLIRQIAEADNAIYKVTRERPRPLFRLPFGSYSRQVLYILREMGYEYCVHWSLEIQDFRRRTASSIANQILQNVRNGDVILMNALGKGTAEASGLAVPELKKQGYGFVTVGNMLQKTNEMRFGKRQINMNRA</sequence>
<dbReference type="Gene3D" id="3.20.20.370">
    <property type="entry name" value="Glycoside hydrolase/deacetylase"/>
    <property type="match status" value="1"/>
</dbReference>
<dbReference type="GO" id="GO:0005975">
    <property type="term" value="P:carbohydrate metabolic process"/>
    <property type="evidence" value="ECO:0007669"/>
    <property type="project" value="InterPro"/>
</dbReference>
<accession>A0A0W8E3Q9</accession>
<feature type="domain" description="NodB homology" evidence="3">
    <location>
        <begin position="18"/>
        <end position="197"/>
    </location>
</feature>
<dbReference type="Pfam" id="PF01522">
    <property type="entry name" value="Polysacc_deac_1"/>
    <property type="match status" value="1"/>
</dbReference>
<protein>
    <submittedName>
        <fullName evidence="4">Polysaccharide deacetylase</fullName>
    </submittedName>
</protein>
<dbReference type="AlphaFoldDB" id="A0A0W8E3Q9"/>
<dbReference type="GO" id="GO:0016810">
    <property type="term" value="F:hydrolase activity, acting on carbon-nitrogen (but not peptide) bonds"/>
    <property type="evidence" value="ECO:0007669"/>
    <property type="project" value="InterPro"/>
</dbReference>
<dbReference type="PANTHER" id="PTHR10587">
    <property type="entry name" value="GLYCOSYL TRANSFERASE-RELATED"/>
    <property type="match status" value="1"/>
</dbReference>
<dbReference type="InterPro" id="IPR011330">
    <property type="entry name" value="Glyco_hydro/deAcase_b/a-brl"/>
</dbReference>
<keyword evidence="2" id="KW-0378">Hydrolase</keyword>
<dbReference type="EMBL" id="LNQE01001888">
    <property type="protein sequence ID" value="KUG03205.1"/>
    <property type="molecule type" value="Genomic_DNA"/>
</dbReference>
<evidence type="ECO:0000256" key="1">
    <source>
        <dbReference type="ARBA" id="ARBA00022723"/>
    </source>
</evidence>
<evidence type="ECO:0000259" key="3">
    <source>
        <dbReference type="PROSITE" id="PS51677"/>
    </source>
</evidence>
<dbReference type="InterPro" id="IPR002509">
    <property type="entry name" value="NODB_dom"/>
</dbReference>
<dbReference type="SUPFAM" id="SSF88713">
    <property type="entry name" value="Glycoside hydrolase/deacetylase"/>
    <property type="match status" value="1"/>
</dbReference>
<dbReference type="PROSITE" id="PS51677">
    <property type="entry name" value="NODB"/>
    <property type="match status" value="1"/>
</dbReference>
<evidence type="ECO:0000256" key="2">
    <source>
        <dbReference type="ARBA" id="ARBA00022801"/>
    </source>
</evidence>
<dbReference type="GO" id="GO:0016020">
    <property type="term" value="C:membrane"/>
    <property type="evidence" value="ECO:0007669"/>
    <property type="project" value="TreeGrafter"/>
</dbReference>
<gene>
    <name evidence="4" type="ORF">ASZ90_019304</name>
</gene>
<proteinExistence type="predicted"/>
<keyword evidence="1" id="KW-0479">Metal-binding</keyword>
<dbReference type="InterPro" id="IPR050248">
    <property type="entry name" value="Polysacc_deacetylase_ArnD"/>
</dbReference>
<organism evidence="4">
    <name type="scientific">hydrocarbon metagenome</name>
    <dbReference type="NCBI Taxonomy" id="938273"/>
    <lineage>
        <taxon>unclassified sequences</taxon>
        <taxon>metagenomes</taxon>
        <taxon>ecological metagenomes</taxon>
    </lineage>
</organism>